<reference evidence="1" key="1">
    <citation type="submission" date="2021-03" db="EMBL/GenBank/DDBJ databases">
        <title>Draft genome sequence of rust myrtle Austropuccinia psidii MF-1, a brazilian biotype.</title>
        <authorList>
            <person name="Quecine M.C."/>
            <person name="Pachon D.M.R."/>
            <person name="Bonatelli M.L."/>
            <person name="Correr F.H."/>
            <person name="Franceschini L.M."/>
            <person name="Leite T.F."/>
            <person name="Margarido G.R.A."/>
            <person name="Almeida C.A."/>
            <person name="Ferrarezi J.A."/>
            <person name="Labate C.A."/>
        </authorList>
    </citation>
    <scope>NUCLEOTIDE SEQUENCE</scope>
    <source>
        <strain evidence="1">MF-1</strain>
    </source>
</reference>
<gene>
    <name evidence="1" type="ORF">O181_081759</name>
</gene>
<organism evidence="1 2">
    <name type="scientific">Austropuccinia psidii MF-1</name>
    <dbReference type="NCBI Taxonomy" id="1389203"/>
    <lineage>
        <taxon>Eukaryota</taxon>
        <taxon>Fungi</taxon>
        <taxon>Dikarya</taxon>
        <taxon>Basidiomycota</taxon>
        <taxon>Pucciniomycotina</taxon>
        <taxon>Pucciniomycetes</taxon>
        <taxon>Pucciniales</taxon>
        <taxon>Sphaerophragmiaceae</taxon>
        <taxon>Austropuccinia</taxon>
    </lineage>
</organism>
<accession>A0A9Q3FNE9</accession>
<keyword evidence="2" id="KW-1185">Reference proteome</keyword>
<name>A0A9Q3FNE9_9BASI</name>
<protein>
    <submittedName>
        <fullName evidence="1">Uncharacterized protein</fullName>
    </submittedName>
</protein>
<sequence>MPQMLPSDLLTLPPTGLILNSAYHPYTTAAPSRFDSNAALTPPYTSTPTLILSDAYNPYAPAEPSGYASDATTSSLCSPLLMPLHLFCLPFLHSHIRAIRYGGLLAYIMNPITEIC</sequence>
<dbReference type="Proteomes" id="UP000765509">
    <property type="component" value="Unassembled WGS sequence"/>
</dbReference>
<evidence type="ECO:0000313" key="1">
    <source>
        <dbReference type="EMBL" id="MBW0542044.1"/>
    </source>
</evidence>
<evidence type="ECO:0000313" key="2">
    <source>
        <dbReference type="Proteomes" id="UP000765509"/>
    </source>
</evidence>
<dbReference type="AlphaFoldDB" id="A0A9Q3FNE9"/>
<comment type="caution">
    <text evidence="1">The sequence shown here is derived from an EMBL/GenBank/DDBJ whole genome shotgun (WGS) entry which is preliminary data.</text>
</comment>
<dbReference type="EMBL" id="AVOT02046736">
    <property type="protein sequence ID" value="MBW0542044.1"/>
    <property type="molecule type" value="Genomic_DNA"/>
</dbReference>
<proteinExistence type="predicted"/>